<comment type="caution">
    <text evidence="1">The sequence shown here is derived from an EMBL/GenBank/DDBJ whole genome shotgun (WGS) entry which is preliminary data.</text>
</comment>
<dbReference type="InterPro" id="IPR010131">
    <property type="entry name" value="MdtP/NodT-like"/>
</dbReference>
<dbReference type="GO" id="GO:0015562">
    <property type="term" value="F:efflux transmembrane transporter activity"/>
    <property type="evidence" value="ECO:0007669"/>
    <property type="project" value="InterPro"/>
</dbReference>
<evidence type="ECO:0000313" key="1">
    <source>
        <dbReference type="EMBL" id="GEC97742.1"/>
    </source>
</evidence>
<dbReference type="EMBL" id="BJNV01000120">
    <property type="protein sequence ID" value="GEC97742.1"/>
    <property type="molecule type" value="Genomic_DNA"/>
</dbReference>
<dbReference type="RefSeq" id="WP_141355054.1">
    <property type="nucleotide sequence ID" value="NZ_BJNV01000120.1"/>
</dbReference>
<organism evidence="1 2">
    <name type="scientific">Zoogloea ramigera</name>
    <dbReference type="NCBI Taxonomy" id="350"/>
    <lineage>
        <taxon>Bacteria</taxon>
        <taxon>Pseudomonadati</taxon>
        <taxon>Pseudomonadota</taxon>
        <taxon>Betaproteobacteria</taxon>
        <taxon>Rhodocyclales</taxon>
        <taxon>Zoogloeaceae</taxon>
        <taxon>Zoogloea</taxon>
    </lineage>
</organism>
<sequence length="480" mass="52940">MRSTLSARHFGSTKTLNALVLGTLVLSGCASFSPDGGFDTVRETTRARIGADAQWVRSDEARKEIDTRVIELLAKPLAAEDAVQVAIYNNRGLRAAFYDLGISEAEMVQAGRLPNPHFSMLRTSRAENGVREFKIEQVLTFNLFALITMPLAVEVEKRNFAQTQRMTALEVARLASETRKAYFGAIAAEESVRYLRKVKQAAEAGAGLARKMAEVGNFNRLQQAREQGFYASAALELARAEQASIAARERLTKLLGLPSPQAIRLPERLPDLPKLPDELPAVEQTALDQRLDLQAVRLETEALAKNLGLTQATRFINVLEFGPARVLEGTRDSGYKRGYEVSFELPIFDFGGSKVAKAEAIYGQAVERAAEAAINARSEVREAYSAYRNSFDIAKHYRDEIVPLNKRIAEENLLRYNGMLIGVFDLLADARSQISSVNSYIESLRDYWIAQSDLQMALIGKPSLAAAARTSPASTGRPDH</sequence>
<name>A0A4Y4D067_ZOORA</name>
<reference evidence="1 2" key="1">
    <citation type="submission" date="2019-06" db="EMBL/GenBank/DDBJ databases">
        <title>Whole genome shotgun sequence of Zoogloea ramigera NBRC 15342.</title>
        <authorList>
            <person name="Hosoyama A."/>
            <person name="Uohara A."/>
            <person name="Ohji S."/>
            <person name="Ichikawa N."/>
        </authorList>
    </citation>
    <scope>NUCLEOTIDE SEQUENCE [LARGE SCALE GENOMIC DNA]</scope>
    <source>
        <strain evidence="1 2">NBRC 15342</strain>
    </source>
</reference>
<dbReference type="SUPFAM" id="SSF56954">
    <property type="entry name" value="Outer membrane efflux proteins (OEP)"/>
    <property type="match status" value="1"/>
</dbReference>
<protein>
    <submittedName>
        <fullName evidence="1">Copper resistance-related lipoprotein</fullName>
    </submittedName>
</protein>
<gene>
    <name evidence="1" type="ORF">ZRA01_38150</name>
</gene>
<dbReference type="AlphaFoldDB" id="A0A4Y4D067"/>
<accession>A0A4Y4D067</accession>
<dbReference type="PANTHER" id="PTHR30203">
    <property type="entry name" value="OUTER MEMBRANE CATION EFFLUX PROTEIN"/>
    <property type="match status" value="1"/>
</dbReference>
<proteinExistence type="predicted"/>
<evidence type="ECO:0000313" key="2">
    <source>
        <dbReference type="Proteomes" id="UP000318422"/>
    </source>
</evidence>
<keyword evidence="1" id="KW-0449">Lipoprotein</keyword>
<dbReference type="PANTHER" id="PTHR30203:SF24">
    <property type="entry name" value="BLR4935 PROTEIN"/>
    <property type="match status" value="1"/>
</dbReference>
<keyword evidence="2" id="KW-1185">Reference proteome</keyword>
<dbReference type="PROSITE" id="PS51257">
    <property type="entry name" value="PROKAR_LIPOPROTEIN"/>
    <property type="match status" value="1"/>
</dbReference>
<dbReference type="OrthoDB" id="8554634at2"/>
<dbReference type="Proteomes" id="UP000318422">
    <property type="component" value="Unassembled WGS sequence"/>
</dbReference>
<dbReference type="Gene3D" id="1.20.1600.10">
    <property type="entry name" value="Outer membrane efflux proteins (OEP)"/>
    <property type="match status" value="1"/>
</dbReference>